<dbReference type="InterPro" id="IPR045336">
    <property type="entry name" value="MmgE_PrpD_N"/>
</dbReference>
<evidence type="ECO:0000256" key="1">
    <source>
        <dbReference type="ARBA" id="ARBA00006174"/>
    </source>
</evidence>
<organism evidence="3 4">
    <name type="scientific">Mycolicibacterium goodii</name>
    <name type="common">Mycobacterium goodii</name>
    <dbReference type="NCBI Taxonomy" id="134601"/>
    <lineage>
        <taxon>Bacteria</taxon>
        <taxon>Bacillati</taxon>
        <taxon>Actinomycetota</taxon>
        <taxon>Actinomycetes</taxon>
        <taxon>Mycobacteriales</taxon>
        <taxon>Mycobacteriaceae</taxon>
        <taxon>Mycolicibacterium</taxon>
    </lineage>
</organism>
<sequence length="455" mass="47076">MTDTTVVERLAVFAAGLTGQELPEAVAQRAKACLVHALVVGAAGSVAEFGRRAERTSVGWPEKPAPTGFARSLLSGNWHPSEAAAFINGVHLHARAQEDTHGTFHPGVCVIPAALATGEAEGADGATVLAAVVAGYEVGTALSVTMTELTTPPFRATAVFGPIAAAATAGRIRGFDADTMAHALAIAASLSGGTAESFGAGTDEWHFQSGNAAAVGMRAAQLAEAGVTGSRTAIESPSGFADCFAGRPDAHVSVEHLGSTWNILDVTFKPYPVCAFNQTPAMLAVRLRRAGLRPQDVTAVHLRMNEREATYPGMPAQPPFTSTANTLMSARFAFAAGLVLGDISYATLCDFTNPDILQTVSKIELLPEPGRRAKTAHARVVLSDGSTRIDAIDNSDALLSWTFDEVVANAGRLAAEAGWTAAELLTLIDAVTSIEHAESVDSLVTAVLASAAQPA</sequence>
<dbReference type="PANTHER" id="PTHR16943:SF8">
    <property type="entry name" value="2-METHYLCITRATE DEHYDRATASE"/>
    <property type="match status" value="1"/>
</dbReference>
<dbReference type="Pfam" id="PF03972">
    <property type="entry name" value="MmgE_PrpD_N"/>
    <property type="match status" value="1"/>
</dbReference>
<gene>
    <name evidence="3" type="ORF">KL859_06095</name>
</gene>
<dbReference type="RefSeq" id="WP_073676245.1">
    <property type="nucleotide sequence ID" value="NZ_JAHBOL010000002.1"/>
</dbReference>
<name>A0ABS6HIE4_MYCGD</name>
<keyword evidence="4" id="KW-1185">Reference proteome</keyword>
<evidence type="ECO:0000313" key="3">
    <source>
        <dbReference type="EMBL" id="MBU8822447.1"/>
    </source>
</evidence>
<evidence type="ECO:0000259" key="2">
    <source>
        <dbReference type="Pfam" id="PF03972"/>
    </source>
</evidence>
<dbReference type="InterPro" id="IPR042183">
    <property type="entry name" value="MmgE/PrpD_sf_1"/>
</dbReference>
<comment type="similarity">
    <text evidence="1">Belongs to the PrpD family.</text>
</comment>
<dbReference type="InterPro" id="IPR036148">
    <property type="entry name" value="MmgE/PrpD_sf"/>
</dbReference>
<dbReference type="SUPFAM" id="SSF103378">
    <property type="entry name" value="2-methylcitrate dehydratase PrpD"/>
    <property type="match status" value="1"/>
</dbReference>
<dbReference type="Proteomes" id="UP000696413">
    <property type="component" value="Unassembled WGS sequence"/>
</dbReference>
<dbReference type="EMBL" id="JAHBOM010000004">
    <property type="protein sequence ID" value="MBU8822447.1"/>
    <property type="molecule type" value="Genomic_DNA"/>
</dbReference>
<evidence type="ECO:0000313" key="4">
    <source>
        <dbReference type="Proteomes" id="UP000696413"/>
    </source>
</evidence>
<accession>A0ABS6HIE4</accession>
<dbReference type="Gene3D" id="1.10.4100.10">
    <property type="entry name" value="2-methylcitrate dehydratase PrpD"/>
    <property type="match status" value="1"/>
</dbReference>
<dbReference type="InterPro" id="IPR005656">
    <property type="entry name" value="MmgE_PrpD"/>
</dbReference>
<proteinExistence type="inferred from homology"/>
<reference evidence="3 4" key="1">
    <citation type="submission" date="2021-05" db="EMBL/GenBank/DDBJ databases">
        <title>Draft Genome Sequences of Clinical Respiratory Isolates of Mycobacterium goodii Recovered in Ireland.</title>
        <authorList>
            <person name="Flanagan P.R."/>
            <person name="Mok S."/>
            <person name="Roycroft E."/>
            <person name="Rogers T.R."/>
            <person name="Fitzgibbon M."/>
        </authorList>
    </citation>
    <scope>NUCLEOTIDE SEQUENCE [LARGE SCALE GENOMIC DNA]</scope>
    <source>
        <strain evidence="3 4">14IE55</strain>
    </source>
</reference>
<dbReference type="PANTHER" id="PTHR16943">
    <property type="entry name" value="2-METHYLCITRATE DEHYDRATASE-RELATED"/>
    <property type="match status" value="1"/>
</dbReference>
<feature type="domain" description="MmgE/PrpD N-terminal" evidence="2">
    <location>
        <begin position="8"/>
        <end position="250"/>
    </location>
</feature>
<comment type="caution">
    <text evidence="3">The sequence shown here is derived from an EMBL/GenBank/DDBJ whole genome shotgun (WGS) entry which is preliminary data.</text>
</comment>
<protein>
    <submittedName>
        <fullName evidence="3">MmgE/PrpD family protein</fullName>
    </submittedName>
</protein>